<gene>
    <name evidence="2" type="ORF">BDV98DRAFT_602195</name>
</gene>
<dbReference type="OrthoDB" id="9988102at2759"/>
<proteinExistence type="predicted"/>
<dbReference type="InterPro" id="IPR008927">
    <property type="entry name" value="6-PGluconate_DH-like_C_sf"/>
</dbReference>
<dbReference type="InterPro" id="IPR015814">
    <property type="entry name" value="Pgluconate_DH_NAD-bd_C"/>
</dbReference>
<dbReference type="AlphaFoldDB" id="A0A5C3QVF6"/>
<dbReference type="SUPFAM" id="SSF48179">
    <property type="entry name" value="6-phosphogluconate dehydrogenase C-terminal domain-like"/>
    <property type="match status" value="1"/>
</dbReference>
<evidence type="ECO:0000313" key="3">
    <source>
        <dbReference type="Proteomes" id="UP000305067"/>
    </source>
</evidence>
<evidence type="ECO:0000313" key="2">
    <source>
        <dbReference type="EMBL" id="TFL04780.1"/>
    </source>
</evidence>
<dbReference type="SUPFAM" id="SSF51735">
    <property type="entry name" value="NAD(P)-binding Rossmann-fold domains"/>
    <property type="match status" value="1"/>
</dbReference>
<sequence length="285" mass="30944">MATVSNQALKVAIVATGSVDAALGHRLTAAGRTIFTDLPNRSEETGRRALDASMQDRDLDYIVANSDLFMSVVPPRDSTILAETIQEKLRASLAHGRRDDKRRLVYVEANATSPDTVQHVSELFSGMEGVGFLSACIIGGPPEGDYDPTMSGRKEDLEILQKLGTLGLKIKVMQGKKAGIAPHAPSPATAQALLEELNESQRLVLQRITKSVPPMSPKAYRWVGEMEEIEEFIRVGGGQGEIFSGMAKVYASIERSMSEEGGGQEVTVLEDFVKAAKEELETLRE</sequence>
<dbReference type="STRING" id="1884261.A0A5C3QVF6"/>
<feature type="domain" description="Phosphogluconate dehydrogenase NAD-binding putative C-terminal" evidence="1">
    <location>
        <begin position="188"/>
        <end position="252"/>
    </location>
</feature>
<dbReference type="InterPro" id="IPR036291">
    <property type="entry name" value="NAD(P)-bd_dom_sf"/>
</dbReference>
<reference evidence="2 3" key="1">
    <citation type="journal article" date="2019" name="Nat. Ecol. Evol.">
        <title>Megaphylogeny resolves global patterns of mushroom evolution.</title>
        <authorList>
            <person name="Varga T."/>
            <person name="Krizsan K."/>
            <person name="Foldi C."/>
            <person name="Dima B."/>
            <person name="Sanchez-Garcia M."/>
            <person name="Sanchez-Ramirez S."/>
            <person name="Szollosi G.J."/>
            <person name="Szarkandi J.G."/>
            <person name="Papp V."/>
            <person name="Albert L."/>
            <person name="Andreopoulos W."/>
            <person name="Angelini C."/>
            <person name="Antonin V."/>
            <person name="Barry K.W."/>
            <person name="Bougher N.L."/>
            <person name="Buchanan P."/>
            <person name="Buyck B."/>
            <person name="Bense V."/>
            <person name="Catcheside P."/>
            <person name="Chovatia M."/>
            <person name="Cooper J."/>
            <person name="Damon W."/>
            <person name="Desjardin D."/>
            <person name="Finy P."/>
            <person name="Geml J."/>
            <person name="Haridas S."/>
            <person name="Hughes K."/>
            <person name="Justo A."/>
            <person name="Karasinski D."/>
            <person name="Kautmanova I."/>
            <person name="Kiss B."/>
            <person name="Kocsube S."/>
            <person name="Kotiranta H."/>
            <person name="LaButti K.M."/>
            <person name="Lechner B.E."/>
            <person name="Liimatainen K."/>
            <person name="Lipzen A."/>
            <person name="Lukacs Z."/>
            <person name="Mihaltcheva S."/>
            <person name="Morgado L.N."/>
            <person name="Niskanen T."/>
            <person name="Noordeloos M.E."/>
            <person name="Ohm R.A."/>
            <person name="Ortiz-Santana B."/>
            <person name="Ovrebo C."/>
            <person name="Racz N."/>
            <person name="Riley R."/>
            <person name="Savchenko A."/>
            <person name="Shiryaev A."/>
            <person name="Soop K."/>
            <person name="Spirin V."/>
            <person name="Szebenyi C."/>
            <person name="Tomsovsky M."/>
            <person name="Tulloss R.E."/>
            <person name="Uehling J."/>
            <person name="Grigoriev I.V."/>
            <person name="Vagvolgyi C."/>
            <person name="Papp T."/>
            <person name="Martin F.M."/>
            <person name="Miettinen O."/>
            <person name="Hibbett D.S."/>
            <person name="Nagy L.G."/>
        </authorList>
    </citation>
    <scope>NUCLEOTIDE SEQUENCE [LARGE SCALE GENOMIC DNA]</scope>
    <source>
        <strain evidence="2 3">CBS 309.79</strain>
    </source>
</reference>
<protein>
    <recommendedName>
        <fullName evidence="1">Phosphogluconate dehydrogenase NAD-binding putative C-terminal domain-containing protein</fullName>
    </recommendedName>
</protein>
<dbReference type="Pfam" id="PF09130">
    <property type="entry name" value="DUF1932"/>
    <property type="match status" value="1"/>
</dbReference>
<evidence type="ECO:0000259" key="1">
    <source>
        <dbReference type="Pfam" id="PF09130"/>
    </source>
</evidence>
<name>A0A5C3QVF6_9AGAR</name>
<dbReference type="Gene3D" id="3.40.50.720">
    <property type="entry name" value="NAD(P)-binding Rossmann-like Domain"/>
    <property type="match status" value="1"/>
</dbReference>
<keyword evidence="3" id="KW-1185">Reference proteome</keyword>
<organism evidence="2 3">
    <name type="scientific">Pterulicium gracile</name>
    <dbReference type="NCBI Taxonomy" id="1884261"/>
    <lineage>
        <taxon>Eukaryota</taxon>
        <taxon>Fungi</taxon>
        <taxon>Dikarya</taxon>
        <taxon>Basidiomycota</taxon>
        <taxon>Agaricomycotina</taxon>
        <taxon>Agaricomycetes</taxon>
        <taxon>Agaricomycetidae</taxon>
        <taxon>Agaricales</taxon>
        <taxon>Pleurotineae</taxon>
        <taxon>Pterulaceae</taxon>
        <taxon>Pterulicium</taxon>
    </lineage>
</organism>
<accession>A0A5C3QVF6</accession>
<dbReference type="EMBL" id="ML178818">
    <property type="protein sequence ID" value="TFL04780.1"/>
    <property type="molecule type" value="Genomic_DNA"/>
</dbReference>
<dbReference type="Proteomes" id="UP000305067">
    <property type="component" value="Unassembled WGS sequence"/>
</dbReference>